<proteinExistence type="predicted"/>
<gene>
    <name evidence="1" type="ORF">LEP1GSC035_2093</name>
</gene>
<comment type="caution">
    <text evidence="1">The sequence shown here is derived from an EMBL/GenBank/DDBJ whole genome shotgun (WGS) entry which is preliminary data.</text>
</comment>
<name>A0ABP2TF04_9LEPT</name>
<evidence type="ECO:0000313" key="1">
    <source>
        <dbReference type="EMBL" id="EMN02805.1"/>
    </source>
</evidence>
<dbReference type="EMBL" id="AHMH02000005">
    <property type="protein sequence ID" value="EMN02805.1"/>
    <property type="molecule type" value="Genomic_DNA"/>
</dbReference>
<reference evidence="1 2" key="1">
    <citation type="submission" date="2013-01" db="EMBL/GenBank/DDBJ databases">
        <authorList>
            <person name="Harkins D.M."/>
            <person name="Durkin A.S."/>
            <person name="Brinkac L.M."/>
            <person name="Haft D.H."/>
            <person name="Selengut J.D."/>
            <person name="Sanka R."/>
            <person name="DePew J."/>
            <person name="Purushe J."/>
            <person name="Whelen A.C."/>
            <person name="Vinetz J.M."/>
            <person name="Sutton G.G."/>
            <person name="Nierman W.C."/>
            <person name="Fouts D.E."/>
        </authorList>
    </citation>
    <scope>NUCLEOTIDE SEQUENCE [LARGE SCALE GENOMIC DNA]</scope>
    <source>
        <strain evidence="1 2">2007001578</strain>
    </source>
</reference>
<organism evidence="1 2">
    <name type="scientific">Leptospira noguchii str. 2007001578</name>
    <dbReference type="NCBI Taxonomy" id="1049974"/>
    <lineage>
        <taxon>Bacteria</taxon>
        <taxon>Pseudomonadati</taxon>
        <taxon>Spirochaetota</taxon>
        <taxon>Spirochaetia</taxon>
        <taxon>Leptospirales</taxon>
        <taxon>Leptospiraceae</taxon>
        <taxon>Leptospira</taxon>
    </lineage>
</organism>
<protein>
    <submittedName>
        <fullName evidence="1">Uncharacterized protein</fullName>
    </submittedName>
</protein>
<keyword evidence="2" id="KW-1185">Reference proteome</keyword>
<dbReference type="Proteomes" id="UP000012099">
    <property type="component" value="Unassembled WGS sequence"/>
</dbReference>
<sequence>MRFYEQILKMYEFILLENSSSFFLCQTRANLKKSINF</sequence>
<accession>A0ABP2TF04</accession>
<evidence type="ECO:0000313" key="2">
    <source>
        <dbReference type="Proteomes" id="UP000012099"/>
    </source>
</evidence>